<proteinExistence type="predicted"/>
<sequence>MVSLWIGRIAAALICAFGVAWLFDWVTGWWLGWNHIAICGYTGAIVQLGGMLGVLCTAYGFVAWAVSFFKSQQALQMIIGGVLIYAVPSVLPHYLGVDCAAPAAPTLQRSLP</sequence>
<gene>
    <name evidence="2" type="ORF">LRX75_22600</name>
</gene>
<feature type="transmembrane region" description="Helical" evidence="1">
    <location>
        <begin position="74"/>
        <end position="95"/>
    </location>
</feature>
<evidence type="ECO:0000313" key="3">
    <source>
        <dbReference type="Proteomes" id="UP001139089"/>
    </source>
</evidence>
<dbReference type="EMBL" id="JAJOZR010000022">
    <property type="protein sequence ID" value="MCD7111821.1"/>
    <property type="molecule type" value="Genomic_DNA"/>
</dbReference>
<feature type="transmembrane region" description="Helical" evidence="1">
    <location>
        <begin position="35"/>
        <end position="62"/>
    </location>
</feature>
<comment type="caution">
    <text evidence="2">The sequence shown here is derived from an EMBL/GenBank/DDBJ whole genome shotgun (WGS) entry which is preliminary data.</text>
</comment>
<evidence type="ECO:0000256" key="1">
    <source>
        <dbReference type="SAM" id="Phobius"/>
    </source>
</evidence>
<feature type="transmembrane region" description="Helical" evidence="1">
    <location>
        <begin position="5"/>
        <end position="23"/>
    </location>
</feature>
<dbReference type="RefSeq" id="WP_231816840.1">
    <property type="nucleotide sequence ID" value="NZ_JAJOZR010000022.1"/>
</dbReference>
<accession>A0A9X1T2I1</accession>
<name>A0A9X1T2I1_9HYPH</name>
<keyword evidence="1" id="KW-0812">Transmembrane</keyword>
<reference evidence="2" key="1">
    <citation type="submission" date="2021-12" db="EMBL/GenBank/DDBJ databases">
        <authorList>
            <person name="Li Y."/>
        </authorList>
    </citation>
    <scope>NUCLEOTIDE SEQUENCE</scope>
    <source>
        <strain evidence="2">DKSPLA3</strain>
    </source>
</reference>
<evidence type="ECO:0000313" key="2">
    <source>
        <dbReference type="EMBL" id="MCD7111821.1"/>
    </source>
</evidence>
<dbReference type="AlphaFoldDB" id="A0A9X1T2I1"/>
<dbReference type="Proteomes" id="UP001139089">
    <property type="component" value="Unassembled WGS sequence"/>
</dbReference>
<keyword evidence="1" id="KW-1133">Transmembrane helix</keyword>
<protein>
    <submittedName>
        <fullName evidence="2">Uncharacterized protein</fullName>
    </submittedName>
</protein>
<keyword evidence="3" id="KW-1185">Reference proteome</keyword>
<keyword evidence="1" id="KW-0472">Membrane</keyword>
<organism evidence="2 3">
    <name type="scientific">Rhizobium quercicola</name>
    <dbReference type="NCBI Taxonomy" id="2901226"/>
    <lineage>
        <taxon>Bacteria</taxon>
        <taxon>Pseudomonadati</taxon>
        <taxon>Pseudomonadota</taxon>
        <taxon>Alphaproteobacteria</taxon>
        <taxon>Hyphomicrobiales</taxon>
        <taxon>Rhizobiaceae</taxon>
        <taxon>Rhizobium/Agrobacterium group</taxon>
        <taxon>Rhizobium</taxon>
    </lineage>
</organism>